<dbReference type="eggNOG" id="COG2524">
    <property type="taxonomic scope" value="Bacteria"/>
</dbReference>
<name>D9QS27_ACEAZ</name>
<keyword evidence="5" id="KW-1185">Reference proteome</keyword>
<dbReference type="Gene3D" id="3.10.580.10">
    <property type="entry name" value="CBS-domain"/>
    <property type="match status" value="2"/>
</dbReference>
<accession>D9QS27</accession>
<dbReference type="PROSITE" id="PS51371">
    <property type="entry name" value="CBS"/>
    <property type="match status" value="2"/>
</dbReference>
<dbReference type="Gene3D" id="3.30.565.10">
    <property type="entry name" value="Histidine kinase-like ATPase, C-terminal domain"/>
    <property type="match status" value="1"/>
</dbReference>
<evidence type="ECO:0000313" key="5">
    <source>
        <dbReference type="Proteomes" id="UP000001661"/>
    </source>
</evidence>
<dbReference type="Pfam" id="PF13581">
    <property type="entry name" value="HATPase_c_2"/>
    <property type="match status" value="1"/>
</dbReference>
<feature type="domain" description="CBS" evidence="3">
    <location>
        <begin position="85"/>
        <end position="142"/>
    </location>
</feature>
<dbReference type="PANTHER" id="PTHR43080">
    <property type="entry name" value="CBS DOMAIN-CONTAINING PROTEIN CBSX3, MITOCHONDRIAL"/>
    <property type="match status" value="1"/>
</dbReference>
<evidence type="ECO:0000256" key="1">
    <source>
        <dbReference type="ARBA" id="ARBA00023122"/>
    </source>
</evidence>
<dbReference type="SMART" id="SM00116">
    <property type="entry name" value="CBS"/>
    <property type="match status" value="2"/>
</dbReference>
<dbReference type="KEGG" id="aar:Acear_1813"/>
<dbReference type="STRING" id="574087.Acear_1813"/>
<gene>
    <name evidence="4" type="ordered locus">Acear_1813</name>
</gene>
<feature type="domain" description="CBS" evidence="3">
    <location>
        <begin position="22"/>
        <end position="79"/>
    </location>
</feature>
<evidence type="ECO:0000313" key="4">
    <source>
        <dbReference type="EMBL" id="ADL13318.1"/>
    </source>
</evidence>
<dbReference type="HOGENOM" id="CLU_926298_0_0_9"/>
<dbReference type="InterPro" id="IPR003594">
    <property type="entry name" value="HATPase_dom"/>
</dbReference>
<dbReference type="AlphaFoldDB" id="D9QS27"/>
<organism evidence="4 5">
    <name type="scientific">Acetohalobium arabaticum (strain ATCC 49924 / DSM 5501 / Z-7288)</name>
    <dbReference type="NCBI Taxonomy" id="574087"/>
    <lineage>
        <taxon>Bacteria</taxon>
        <taxon>Bacillati</taxon>
        <taxon>Bacillota</taxon>
        <taxon>Clostridia</taxon>
        <taxon>Halanaerobiales</taxon>
        <taxon>Halobacteroidaceae</taxon>
        <taxon>Acetohalobium</taxon>
    </lineage>
</organism>
<dbReference type="SUPFAM" id="SSF55874">
    <property type="entry name" value="ATPase domain of HSP90 chaperone/DNA topoisomerase II/histidine kinase"/>
    <property type="match status" value="1"/>
</dbReference>
<proteinExistence type="predicted"/>
<dbReference type="InterPro" id="IPR046342">
    <property type="entry name" value="CBS_dom_sf"/>
</dbReference>
<reference evidence="4 5" key="1">
    <citation type="journal article" date="2010" name="Stand. Genomic Sci.">
        <title>Complete genome sequence of Acetohalobium arabaticum type strain (Z-7288).</title>
        <authorList>
            <person name="Sikorski J."/>
            <person name="Lapidus A."/>
            <person name="Chertkov O."/>
            <person name="Lucas S."/>
            <person name="Copeland A."/>
            <person name="Glavina Del Rio T."/>
            <person name="Nolan M."/>
            <person name="Tice H."/>
            <person name="Cheng J.F."/>
            <person name="Han C."/>
            <person name="Brambilla E."/>
            <person name="Pitluck S."/>
            <person name="Liolios K."/>
            <person name="Ivanova N."/>
            <person name="Mavromatis K."/>
            <person name="Mikhailova N."/>
            <person name="Pati A."/>
            <person name="Bruce D."/>
            <person name="Detter C."/>
            <person name="Tapia R."/>
            <person name="Goodwin L."/>
            <person name="Chen A."/>
            <person name="Palaniappan K."/>
            <person name="Land M."/>
            <person name="Hauser L."/>
            <person name="Chang Y.J."/>
            <person name="Jeffries C.D."/>
            <person name="Rohde M."/>
            <person name="Goker M."/>
            <person name="Spring S."/>
            <person name="Woyke T."/>
            <person name="Bristow J."/>
            <person name="Eisen J.A."/>
            <person name="Markowitz V."/>
            <person name="Hugenholtz P."/>
            <person name="Kyrpides N.C."/>
            <person name="Klenk H.P."/>
        </authorList>
    </citation>
    <scope>NUCLEOTIDE SEQUENCE [LARGE SCALE GENOMIC DNA]</scope>
    <source>
        <strain evidence="5">ATCC 49924 / DSM 5501 / Z-7288</strain>
    </source>
</reference>
<dbReference type="InterPro" id="IPR051257">
    <property type="entry name" value="Diverse_CBS-Domain"/>
</dbReference>
<evidence type="ECO:0000259" key="3">
    <source>
        <dbReference type="PROSITE" id="PS51371"/>
    </source>
</evidence>
<dbReference type="SMART" id="SM00387">
    <property type="entry name" value="HATPase_c"/>
    <property type="match status" value="1"/>
</dbReference>
<dbReference type="EMBL" id="CP002105">
    <property type="protein sequence ID" value="ADL13318.1"/>
    <property type="molecule type" value="Genomic_DNA"/>
</dbReference>
<keyword evidence="1 2" id="KW-0129">CBS domain</keyword>
<dbReference type="RefSeq" id="WP_013278763.1">
    <property type="nucleotide sequence ID" value="NC_014378.1"/>
</dbReference>
<protein>
    <submittedName>
        <fullName evidence="4">Putative signal transduction protein with CBS domains</fullName>
    </submittedName>
</protein>
<dbReference type="eggNOG" id="COG2172">
    <property type="taxonomic scope" value="Bacteria"/>
</dbReference>
<dbReference type="Proteomes" id="UP000001661">
    <property type="component" value="Chromosome"/>
</dbReference>
<evidence type="ECO:0000256" key="2">
    <source>
        <dbReference type="PROSITE-ProRule" id="PRU00703"/>
    </source>
</evidence>
<dbReference type="SUPFAM" id="SSF54631">
    <property type="entry name" value="CBS-domain pair"/>
    <property type="match status" value="1"/>
</dbReference>
<dbReference type="PANTHER" id="PTHR43080:SF2">
    <property type="entry name" value="CBS DOMAIN-CONTAINING PROTEIN"/>
    <property type="match status" value="1"/>
</dbReference>
<sequence>MQNFTLEFVKQISADLTINDIMTTDVITLHPDNKLKNAKEIMRLRKISGIPIVDQNKRLLGIISIDDIIQGLEYNKLDNKINSLMSTDLITVNNQNNSIGDVLFKFKKYKFGRLPVIDNNNKLVGIITPGDITRKLLSKVKEKISEDSFAENGVRKEDEEASKEEVQPLELQIEGGNFKKGGNASSRIKKTLQQLEISAAVIRKAAIVIYEAEMNVIIHAKRGKVLLEVDQSRIKITVEDSGPGIKDVESAMEPGYSTASEYIRELGFGAGMGLANIKRYSDELNIDSKVSQGTKIEAEIYLESDD</sequence>
<dbReference type="Pfam" id="PF00571">
    <property type="entry name" value="CBS"/>
    <property type="match status" value="2"/>
</dbReference>
<dbReference type="InterPro" id="IPR000644">
    <property type="entry name" value="CBS_dom"/>
</dbReference>
<dbReference type="InterPro" id="IPR036890">
    <property type="entry name" value="HATPase_C_sf"/>
</dbReference>